<keyword evidence="3" id="KW-1185">Reference proteome</keyword>
<evidence type="ECO:0000259" key="1">
    <source>
        <dbReference type="PROSITE" id="PS50003"/>
    </source>
</evidence>
<dbReference type="SUPFAM" id="SSF50729">
    <property type="entry name" value="PH domain-like"/>
    <property type="match status" value="1"/>
</dbReference>
<reference evidence="2" key="1">
    <citation type="submission" date="2021-03" db="EMBL/GenBank/DDBJ databases">
        <authorList>
            <person name="Bekaert M."/>
        </authorList>
    </citation>
    <scope>NUCLEOTIDE SEQUENCE</scope>
</reference>
<organism evidence="2 3">
    <name type="scientific">Mytilus edulis</name>
    <name type="common">Blue mussel</name>
    <dbReference type="NCBI Taxonomy" id="6550"/>
    <lineage>
        <taxon>Eukaryota</taxon>
        <taxon>Metazoa</taxon>
        <taxon>Spiralia</taxon>
        <taxon>Lophotrochozoa</taxon>
        <taxon>Mollusca</taxon>
        <taxon>Bivalvia</taxon>
        <taxon>Autobranchia</taxon>
        <taxon>Pteriomorphia</taxon>
        <taxon>Mytilida</taxon>
        <taxon>Mytiloidea</taxon>
        <taxon>Mytilidae</taxon>
        <taxon>Mytilinae</taxon>
        <taxon>Mytilus</taxon>
    </lineage>
</organism>
<dbReference type="PANTHER" id="PTHR14187:SF5">
    <property type="entry name" value="HEAT SHOCK 70 KDA PROTEIN 12A"/>
    <property type="match status" value="1"/>
</dbReference>
<dbReference type="PROSITE" id="PS50003">
    <property type="entry name" value="PH_DOMAIN"/>
    <property type="match status" value="1"/>
</dbReference>
<sequence length="245" mass="27440">MNIILADIDKKRDGKCFNLTSNQGQKIKLKAQSDDEREKWIKCFKKINHIFFPAGIDQEMLTLALEPEAAALCCKCLEIQKRTTGKGSKLGSFDTGARFLVVDLGETKGVSTILLVGGYAACDLLKDAMKTKFSNLTVICPLDPDVVVLKGAVIMGHMETPIVGRIAKCHYGIAILVGVDKQNMYQCFDRSFKPLTSTEEEFHTIIKKETPDSNRSNRKKIIQWWQQSISDQLIPVVPFQRQTVS</sequence>
<feature type="domain" description="PH" evidence="1">
    <location>
        <begin position="1"/>
        <end position="49"/>
    </location>
</feature>
<gene>
    <name evidence="2" type="ORF">MEDL_46980</name>
</gene>
<dbReference type="Proteomes" id="UP000683360">
    <property type="component" value="Unassembled WGS sequence"/>
</dbReference>
<dbReference type="EMBL" id="CAJPWZ010002233">
    <property type="protein sequence ID" value="CAG2234342.1"/>
    <property type="molecule type" value="Genomic_DNA"/>
</dbReference>
<dbReference type="OrthoDB" id="2963168at2759"/>
<evidence type="ECO:0000313" key="3">
    <source>
        <dbReference type="Proteomes" id="UP000683360"/>
    </source>
</evidence>
<proteinExistence type="predicted"/>
<comment type="caution">
    <text evidence="2">The sequence shown here is derived from an EMBL/GenBank/DDBJ whole genome shotgun (WGS) entry which is preliminary data.</text>
</comment>
<name>A0A8S3TRS8_MYTED</name>
<accession>A0A8S3TRS8</accession>
<evidence type="ECO:0000313" key="2">
    <source>
        <dbReference type="EMBL" id="CAG2234342.1"/>
    </source>
</evidence>
<dbReference type="CDD" id="cd00821">
    <property type="entry name" value="PH"/>
    <property type="match status" value="1"/>
</dbReference>
<dbReference type="InterPro" id="IPR043129">
    <property type="entry name" value="ATPase_NBD"/>
</dbReference>
<protein>
    <recommendedName>
        <fullName evidence="1">PH domain-containing protein</fullName>
    </recommendedName>
</protein>
<dbReference type="PANTHER" id="PTHR14187">
    <property type="entry name" value="ALPHA KINASE/ELONGATION FACTOR 2 KINASE"/>
    <property type="match status" value="1"/>
</dbReference>
<dbReference type="InterPro" id="IPR001849">
    <property type="entry name" value="PH_domain"/>
</dbReference>
<dbReference type="AlphaFoldDB" id="A0A8S3TRS8"/>
<dbReference type="SUPFAM" id="SSF53067">
    <property type="entry name" value="Actin-like ATPase domain"/>
    <property type="match status" value="1"/>
</dbReference>